<reference evidence="1" key="1">
    <citation type="submission" date="2020-05" db="EMBL/GenBank/DDBJ databases">
        <authorList>
            <person name="Chiriac C."/>
            <person name="Salcher M."/>
            <person name="Ghai R."/>
            <person name="Kavagutti S V."/>
        </authorList>
    </citation>
    <scope>NUCLEOTIDE SEQUENCE</scope>
</reference>
<proteinExistence type="predicted"/>
<name>A0A6J6GCZ1_9ZZZZ</name>
<sequence>MRKTAIIALITLFGFGSVTPSYAWDAELKTDDFGSKVAYARAYFIPGVGNTDSFEKAYDNGEFNSLIIRCQDRKLEIFLVDSENTFTEGSALVRFGSGAPKSWSTTRSSDNEAIFFSNAKTLATSITKISKFYVRAGGASGYITANFNTTGLSNQRTIFKKAGCTF</sequence>
<accession>A0A6J6GCZ1</accession>
<organism evidence="1">
    <name type="scientific">freshwater metagenome</name>
    <dbReference type="NCBI Taxonomy" id="449393"/>
    <lineage>
        <taxon>unclassified sequences</taxon>
        <taxon>metagenomes</taxon>
        <taxon>ecological metagenomes</taxon>
    </lineage>
</organism>
<dbReference type="AlphaFoldDB" id="A0A6J6GCZ1"/>
<protein>
    <submittedName>
        <fullName evidence="1">Unannotated protein</fullName>
    </submittedName>
</protein>
<evidence type="ECO:0000313" key="1">
    <source>
        <dbReference type="EMBL" id="CAB4599091.1"/>
    </source>
</evidence>
<dbReference type="EMBL" id="CAEZUI010000088">
    <property type="protein sequence ID" value="CAB4599091.1"/>
    <property type="molecule type" value="Genomic_DNA"/>
</dbReference>
<gene>
    <name evidence="1" type="ORF">UFOPK1807_00716</name>
</gene>